<gene>
    <name evidence="3 6" type="primary">rpsO</name>
    <name evidence="6" type="ORF">ACFSJU_16025</name>
</gene>
<dbReference type="InterPro" id="IPR005290">
    <property type="entry name" value="Ribosomal_uS15_bac-type"/>
</dbReference>
<dbReference type="GO" id="GO:0005840">
    <property type="term" value="C:ribosome"/>
    <property type="evidence" value="ECO:0007669"/>
    <property type="project" value="UniProtKB-KW"/>
</dbReference>
<evidence type="ECO:0000256" key="1">
    <source>
        <dbReference type="ARBA" id="ARBA00022980"/>
    </source>
</evidence>
<dbReference type="InterPro" id="IPR000589">
    <property type="entry name" value="Ribosomal_uS15"/>
</dbReference>
<name>A0ABW4ZQT3_9SPHI</name>
<dbReference type="Gene3D" id="1.10.287.10">
    <property type="entry name" value="S15/NS1, RNA-binding"/>
    <property type="match status" value="1"/>
</dbReference>
<evidence type="ECO:0000256" key="5">
    <source>
        <dbReference type="RuleBase" id="RU004524"/>
    </source>
</evidence>
<evidence type="ECO:0000256" key="4">
    <source>
        <dbReference type="RuleBase" id="RU003919"/>
    </source>
</evidence>
<proteinExistence type="inferred from homology"/>
<dbReference type="EMBL" id="JBHUHZ010000003">
    <property type="protein sequence ID" value="MFD2163917.1"/>
    <property type="molecule type" value="Genomic_DNA"/>
</dbReference>
<dbReference type="PANTHER" id="PTHR23321">
    <property type="entry name" value="RIBOSOMAL PROTEIN S15, BACTERIAL AND ORGANELLAR"/>
    <property type="match status" value="1"/>
</dbReference>
<evidence type="ECO:0000256" key="3">
    <source>
        <dbReference type="HAMAP-Rule" id="MF_01343"/>
    </source>
</evidence>
<comment type="function">
    <text evidence="3 5">One of the primary rRNA binding proteins, it binds directly to 16S rRNA where it helps nucleate assembly of the platform of the 30S subunit by binding and bridging several RNA helices of the 16S rRNA.</text>
</comment>
<dbReference type="Proteomes" id="UP001597387">
    <property type="component" value="Unassembled WGS sequence"/>
</dbReference>
<keyword evidence="3 5" id="KW-0694">RNA-binding</keyword>
<dbReference type="CDD" id="cd00353">
    <property type="entry name" value="Ribosomal_S15p_S13e"/>
    <property type="match status" value="1"/>
</dbReference>
<dbReference type="Gene3D" id="6.10.250.3130">
    <property type="match status" value="1"/>
</dbReference>
<dbReference type="PANTHER" id="PTHR23321:SF26">
    <property type="entry name" value="SMALL RIBOSOMAL SUBUNIT PROTEIN US15M"/>
    <property type="match status" value="1"/>
</dbReference>
<protein>
    <recommendedName>
        <fullName evidence="3">Small ribosomal subunit protein uS15</fullName>
    </recommendedName>
</protein>
<dbReference type="SUPFAM" id="SSF47060">
    <property type="entry name" value="S15/NS1 RNA-binding domain"/>
    <property type="match status" value="1"/>
</dbReference>
<evidence type="ECO:0000313" key="6">
    <source>
        <dbReference type="EMBL" id="MFD2163917.1"/>
    </source>
</evidence>
<comment type="similarity">
    <text evidence="3 4">Belongs to the universal ribosomal protein uS15 family.</text>
</comment>
<keyword evidence="3 5" id="KW-0699">rRNA-binding</keyword>
<sequence length="92" mass="10482">MYLSTEYKAEIFAKHGKSATDTGSTEGQVALFTARIAHLTGHLKNNRKDFSTQLALQKLVGKRRGLLAYLYKKDINRYRAIIKALELRDIIK</sequence>
<comment type="function">
    <text evidence="3">Forms an intersubunit bridge (bridge B4) with the 23S rRNA of the 50S subunit in the ribosome.</text>
</comment>
<comment type="subunit">
    <text evidence="3">Part of the 30S ribosomal subunit. Forms a bridge to the 50S subunit in the 70S ribosome, contacting the 23S rRNA.</text>
</comment>
<dbReference type="RefSeq" id="WP_255904892.1">
    <property type="nucleotide sequence ID" value="NZ_JAFMZO010000004.1"/>
</dbReference>
<keyword evidence="2 3" id="KW-0687">Ribonucleoprotein</keyword>
<keyword evidence="1 3" id="KW-0689">Ribosomal protein</keyword>
<reference evidence="7" key="1">
    <citation type="journal article" date="2019" name="Int. J. Syst. Evol. Microbiol.">
        <title>The Global Catalogue of Microorganisms (GCM) 10K type strain sequencing project: providing services to taxonomists for standard genome sequencing and annotation.</title>
        <authorList>
            <consortium name="The Broad Institute Genomics Platform"/>
            <consortium name="The Broad Institute Genome Sequencing Center for Infectious Disease"/>
            <person name="Wu L."/>
            <person name="Ma J."/>
        </authorList>
    </citation>
    <scope>NUCLEOTIDE SEQUENCE [LARGE SCALE GENOMIC DNA]</scope>
    <source>
        <strain evidence="7">KCTC 42217</strain>
    </source>
</reference>
<dbReference type="HAMAP" id="MF_01343_B">
    <property type="entry name" value="Ribosomal_uS15_B"/>
    <property type="match status" value="1"/>
</dbReference>
<dbReference type="InterPro" id="IPR009068">
    <property type="entry name" value="uS15_NS1_RNA-bd_sf"/>
</dbReference>
<keyword evidence="7" id="KW-1185">Reference proteome</keyword>
<comment type="caution">
    <text evidence="6">The sequence shown here is derived from an EMBL/GenBank/DDBJ whole genome shotgun (WGS) entry which is preliminary data.</text>
</comment>
<dbReference type="PROSITE" id="PS00362">
    <property type="entry name" value="RIBOSOMAL_S15"/>
    <property type="match status" value="1"/>
</dbReference>
<evidence type="ECO:0000256" key="2">
    <source>
        <dbReference type="ARBA" id="ARBA00023274"/>
    </source>
</evidence>
<dbReference type="SMART" id="SM01387">
    <property type="entry name" value="Ribosomal_S15"/>
    <property type="match status" value="1"/>
</dbReference>
<accession>A0ABW4ZQT3</accession>
<dbReference type="NCBIfam" id="TIGR00952">
    <property type="entry name" value="S15_bact"/>
    <property type="match status" value="1"/>
</dbReference>
<dbReference type="Pfam" id="PF00312">
    <property type="entry name" value="Ribosomal_S15"/>
    <property type="match status" value="1"/>
</dbReference>
<evidence type="ECO:0000313" key="7">
    <source>
        <dbReference type="Proteomes" id="UP001597387"/>
    </source>
</evidence>
<organism evidence="6 7">
    <name type="scientific">Paradesertivirga mongoliensis</name>
    <dbReference type="NCBI Taxonomy" id="2100740"/>
    <lineage>
        <taxon>Bacteria</taxon>
        <taxon>Pseudomonadati</taxon>
        <taxon>Bacteroidota</taxon>
        <taxon>Sphingobacteriia</taxon>
        <taxon>Sphingobacteriales</taxon>
        <taxon>Sphingobacteriaceae</taxon>
        <taxon>Paradesertivirga</taxon>
    </lineage>
</organism>